<dbReference type="AlphaFoldDB" id="S8AHA3"/>
<evidence type="ECO:0000313" key="2">
    <source>
        <dbReference type="EMBL" id="EPS25113.1"/>
    </source>
</evidence>
<reference evidence="2 3" key="1">
    <citation type="journal article" date="2013" name="PLoS ONE">
        <title>Genomic and secretomic analyses reveal unique features of the lignocellulolytic enzyme system of Penicillium decumbens.</title>
        <authorList>
            <person name="Liu G."/>
            <person name="Zhang L."/>
            <person name="Wei X."/>
            <person name="Zou G."/>
            <person name="Qin Y."/>
            <person name="Ma L."/>
            <person name="Li J."/>
            <person name="Zheng H."/>
            <person name="Wang S."/>
            <person name="Wang C."/>
            <person name="Xun L."/>
            <person name="Zhao G.-P."/>
            <person name="Zhou Z."/>
            <person name="Qu Y."/>
        </authorList>
    </citation>
    <scope>NUCLEOTIDE SEQUENCE [LARGE SCALE GENOMIC DNA]</scope>
    <source>
        <strain evidence="3">114-2 / CGMCC 5302</strain>
    </source>
</reference>
<accession>S8AHA3</accession>
<dbReference type="HOGENOM" id="CLU_026100_0_0_1"/>
<evidence type="ECO:0000313" key="3">
    <source>
        <dbReference type="Proteomes" id="UP000019376"/>
    </source>
</evidence>
<evidence type="ECO:0000256" key="1">
    <source>
        <dbReference type="SAM" id="MobiDB-lite"/>
    </source>
</evidence>
<dbReference type="PANTHER" id="PTHR15192">
    <property type="entry name" value="PROTEIN CBG05349"/>
    <property type="match status" value="1"/>
</dbReference>
<dbReference type="InterPro" id="IPR036188">
    <property type="entry name" value="FAD/NAD-bd_sf"/>
</dbReference>
<dbReference type="eggNOG" id="ENOG502QRUQ">
    <property type="taxonomic scope" value="Eukaryota"/>
</dbReference>
<feature type="compositionally biased region" description="Polar residues" evidence="1">
    <location>
        <begin position="465"/>
        <end position="483"/>
    </location>
</feature>
<organism evidence="2 3">
    <name type="scientific">Penicillium oxalicum (strain 114-2 / CGMCC 5302)</name>
    <name type="common">Penicillium decumbens</name>
    <dbReference type="NCBI Taxonomy" id="933388"/>
    <lineage>
        <taxon>Eukaryota</taxon>
        <taxon>Fungi</taxon>
        <taxon>Dikarya</taxon>
        <taxon>Ascomycota</taxon>
        <taxon>Pezizomycotina</taxon>
        <taxon>Eurotiomycetes</taxon>
        <taxon>Eurotiomycetidae</taxon>
        <taxon>Eurotiales</taxon>
        <taxon>Aspergillaceae</taxon>
        <taxon>Penicillium</taxon>
    </lineage>
</organism>
<gene>
    <name evidence="2" type="ORF">PDE_00044</name>
</gene>
<name>S8AHA3_PENO1</name>
<feature type="region of interest" description="Disordered" evidence="1">
    <location>
        <begin position="465"/>
        <end position="485"/>
    </location>
</feature>
<keyword evidence="3" id="KW-1185">Reference proteome</keyword>
<dbReference type="OrthoDB" id="412005at2759"/>
<dbReference type="Proteomes" id="UP000019376">
    <property type="component" value="Unassembled WGS sequence"/>
</dbReference>
<dbReference type="Gene3D" id="3.50.50.60">
    <property type="entry name" value="FAD/NAD(P)-binding domain"/>
    <property type="match status" value="1"/>
</dbReference>
<sequence>METDTVIIGNGPSAMILSYILHGHLPFYARNPPHPDTLLDAKLKDAPNLLTANVEALTAHFAASRLSYSTQALPVNVLLDTLVRPSLDVDDSDCTSNIAWRSMPEKAVPHLVFGNAPRPGGQWTEDPHGASWDIQTLSYAAMLSLPGYSFADHHRVTTGDDLPPFTRPTRREIADYFQAYPAAVQIDDVFRCGEQVKGICRTANGFYIQSHNLHCRRLVLASGIFSEILPPPALLQPVLQTQSTPTIPLLVIGSGFSAADTIISASADQKILHVFKWSPEDRPSPLRGCHQHAYPEYAGVYRLMKRAALASRLNKTPQRPNARRASSMPFLESRNWDGVYEGLPNVEIVDVAVKEDSALVTFRCEDGSKLTRSVRGLVYAAGRRGTLDYLDPKLRTEVLNPDEADDVVISGQTLRAKALEDLQVAPGVYIIGSLTGDSLVRFAYGGCVVTAGHLIGYRDGDGESRSSCGSVVSTRPPSSSLQAMNGMDGHHIYPTTEADLTREDTLLSKVSTIQTASTSVQGWWKTVMHLWKDLTR</sequence>
<protein>
    <recommendedName>
        <fullName evidence="4">FAD/NAD(P)-binding domain-containing protein</fullName>
    </recommendedName>
</protein>
<dbReference type="PhylomeDB" id="S8AHA3"/>
<dbReference type="STRING" id="933388.S8AHA3"/>
<dbReference type="EMBL" id="KB644408">
    <property type="protein sequence ID" value="EPS25113.1"/>
    <property type="molecule type" value="Genomic_DNA"/>
</dbReference>
<dbReference type="PANTHER" id="PTHR15192:SF8">
    <property type="entry name" value="FAD_NAD(P)-BINDING DOMAIN-CONTAINING PROTEIN"/>
    <property type="match status" value="1"/>
</dbReference>
<proteinExistence type="predicted"/>
<evidence type="ECO:0008006" key="4">
    <source>
        <dbReference type="Google" id="ProtNLM"/>
    </source>
</evidence>
<dbReference type="SUPFAM" id="SSF51905">
    <property type="entry name" value="FAD/NAD(P)-binding domain"/>
    <property type="match status" value="1"/>
</dbReference>
<dbReference type="InterPro" id="IPR029731">
    <property type="entry name" value="OSGIN1/2"/>
</dbReference>